<evidence type="ECO:0000313" key="6">
    <source>
        <dbReference type="EMBL" id="TXF87988.1"/>
    </source>
</evidence>
<dbReference type="EMBL" id="VOXD01000028">
    <property type="protein sequence ID" value="TXF87988.1"/>
    <property type="molecule type" value="Genomic_DNA"/>
</dbReference>
<comment type="caution">
    <text evidence="6">The sequence shown here is derived from an EMBL/GenBank/DDBJ whole genome shotgun (WGS) entry which is preliminary data.</text>
</comment>
<name>A0A5C7FT97_9BACT</name>
<dbReference type="OrthoDB" id="7059961at2"/>
<reference evidence="6 7" key="1">
    <citation type="submission" date="2019-08" db="EMBL/GenBank/DDBJ databases">
        <title>Lewinella sp. strain SSH13 Genome sequencing and assembly.</title>
        <authorList>
            <person name="Kim I."/>
        </authorList>
    </citation>
    <scope>NUCLEOTIDE SEQUENCE [LARGE SCALE GENOMIC DNA]</scope>
    <source>
        <strain evidence="6 7">SSH13</strain>
    </source>
</reference>
<keyword evidence="3" id="KW-0694">RNA-binding</keyword>
<dbReference type="NCBIfam" id="TIGR01903">
    <property type="entry name" value="cas5_csm4"/>
    <property type="match status" value="1"/>
</dbReference>
<dbReference type="InterPro" id="IPR040932">
    <property type="entry name" value="Csm4_C"/>
</dbReference>
<evidence type="ECO:0000256" key="4">
    <source>
        <dbReference type="ARBA" id="ARBA00023118"/>
    </source>
</evidence>
<evidence type="ECO:0000259" key="5">
    <source>
        <dbReference type="Pfam" id="PF17953"/>
    </source>
</evidence>
<dbReference type="Proteomes" id="UP000321907">
    <property type="component" value="Unassembled WGS sequence"/>
</dbReference>
<proteinExistence type="inferred from homology"/>
<gene>
    <name evidence="6" type="primary">csm4</name>
    <name evidence="6" type="ORF">FUA23_16645</name>
</gene>
<feature type="domain" description="Csm4 C-terminal" evidence="5">
    <location>
        <begin position="235"/>
        <end position="336"/>
    </location>
</feature>
<evidence type="ECO:0000256" key="3">
    <source>
        <dbReference type="ARBA" id="ARBA00022884"/>
    </source>
</evidence>
<protein>
    <recommendedName>
        <fullName evidence="2">CRISPR system Cms protein Csm4</fullName>
    </recommendedName>
</protein>
<organism evidence="6 7">
    <name type="scientific">Neolewinella aurantiaca</name>
    <dbReference type="NCBI Taxonomy" id="2602767"/>
    <lineage>
        <taxon>Bacteria</taxon>
        <taxon>Pseudomonadati</taxon>
        <taxon>Bacteroidota</taxon>
        <taxon>Saprospiria</taxon>
        <taxon>Saprospirales</taxon>
        <taxon>Lewinellaceae</taxon>
        <taxon>Neolewinella</taxon>
    </lineage>
</organism>
<keyword evidence="4" id="KW-0051">Antiviral defense</keyword>
<evidence type="ECO:0000313" key="7">
    <source>
        <dbReference type="Proteomes" id="UP000321907"/>
    </source>
</evidence>
<accession>A0A5C7FT97</accession>
<dbReference type="AlphaFoldDB" id="A0A5C7FT97"/>
<dbReference type="GO" id="GO:0051607">
    <property type="term" value="P:defense response to virus"/>
    <property type="evidence" value="ECO:0007669"/>
    <property type="project" value="UniProtKB-KW"/>
</dbReference>
<dbReference type="GO" id="GO:0003723">
    <property type="term" value="F:RNA binding"/>
    <property type="evidence" value="ECO:0007669"/>
    <property type="project" value="UniProtKB-KW"/>
</dbReference>
<dbReference type="InterPro" id="IPR005510">
    <property type="entry name" value="Csm4"/>
</dbReference>
<keyword evidence="7" id="KW-1185">Reference proteome</keyword>
<evidence type="ECO:0000256" key="1">
    <source>
        <dbReference type="ARBA" id="ARBA00005772"/>
    </source>
</evidence>
<dbReference type="RefSeq" id="WP_147931897.1">
    <property type="nucleotide sequence ID" value="NZ_VOXD01000028.1"/>
</dbReference>
<evidence type="ECO:0000256" key="2">
    <source>
        <dbReference type="ARBA" id="ARBA00016109"/>
    </source>
</evidence>
<dbReference type="Pfam" id="PF17953">
    <property type="entry name" value="Csm4_C"/>
    <property type="match status" value="1"/>
</dbReference>
<comment type="similarity">
    <text evidence="1">Belongs to the CRISPR-associated Csm4 family.</text>
</comment>
<sequence length="341" mass="37319">MSKVSTSYQLYRLTFTGPVHLGDDRPDDYAKSADFLHSDSLHAALLATMAKMGEPVPGLEGPGYTLSSCFPFGQDTSGKTIYFFPKPLLNFDLGKDEIDYAKKLKRVRWVDTEYLGHLLNGTPVDFGGSGQPNLQGIYLTSSTLPEKNPVATATTGQRVTVSREEKDAIPFISQRLFFSSKAGLFFLFDGDDAAKQRLESALHLLQNEGLGTDRSVGNGLFEFKHDNITLEHPKDASHAVNLSLFCPENAAQLSSMLDTEGAKTTYRVVRRGGWVTGADGRTLRKRSIGMLAEGSVLKTSDKQAGRKAINLGPLDENGQPLLPHPVWRNGQAIFLPCKPVN</sequence>